<dbReference type="PANTHER" id="PTHR34986">
    <property type="entry name" value="EVOLVED BETA-GALACTOSIDASE SUBUNIT BETA"/>
    <property type="match status" value="1"/>
</dbReference>
<dbReference type="AlphaFoldDB" id="A0A4U1BVT6"/>
<dbReference type="Gene3D" id="2.60.120.370">
    <property type="entry name" value="YhcH/YjgK/YiaL"/>
    <property type="match status" value="1"/>
</dbReference>
<evidence type="ECO:0000313" key="2">
    <source>
        <dbReference type="EMBL" id="TKB96949.1"/>
    </source>
</evidence>
<dbReference type="InterPro" id="IPR037012">
    <property type="entry name" value="NanQ/TabA/YiaL_sf"/>
</dbReference>
<reference evidence="2 3" key="1">
    <citation type="submission" date="2019-04" db="EMBL/GenBank/DDBJ databases">
        <title>Pedobacter sp. AR-3-17 sp. nov., isolated from Arctic soil.</title>
        <authorList>
            <person name="Dahal R.H."/>
            <person name="Kim D.-U."/>
        </authorList>
    </citation>
    <scope>NUCLEOTIDE SEQUENCE [LARGE SCALE GENOMIC DNA]</scope>
    <source>
        <strain evidence="2 3">AR-3-17</strain>
    </source>
</reference>
<dbReference type="SUPFAM" id="SSF51197">
    <property type="entry name" value="Clavaminate synthase-like"/>
    <property type="match status" value="1"/>
</dbReference>
<proteinExistence type="predicted"/>
<dbReference type="EMBL" id="SWBP01000004">
    <property type="protein sequence ID" value="TKB96949.1"/>
    <property type="molecule type" value="Genomic_DNA"/>
</dbReference>
<evidence type="ECO:0000313" key="3">
    <source>
        <dbReference type="Proteomes" id="UP000308181"/>
    </source>
</evidence>
<dbReference type="NCBIfam" id="TIGR00022">
    <property type="entry name" value="YhcH/YjgK/YiaL family protein"/>
    <property type="match status" value="1"/>
</dbReference>
<comment type="caution">
    <text evidence="2">The sequence shown here is derived from an EMBL/GenBank/DDBJ whole genome shotgun (WGS) entry which is preliminary data.</text>
</comment>
<dbReference type="RefSeq" id="WP_136826914.1">
    <property type="nucleotide sequence ID" value="NZ_SWBP01000004.1"/>
</dbReference>
<dbReference type="OrthoDB" id="9792756at2"/>
<evidence type="ECO:0000256" key="1">
    <source>
        <dbReference type="SAM" id="SignalP"/>
    </source>
</evidence>
<dbReference type="GO" id="GO:0005829">
    <property type="term" value="C:cytosol"/>
    <property type="evidence" value="ECO:0007669"/>
    <property type="project" value="TreeGrafter"/>
</dbReference>
<name>A0A4U1BVT6_9SPHI</name>
<dbReference type="Proteomes" id="UP000308181">
    <property type="component" value="Unassembled WGS sequence"/>
</dbReference>
<sequence length="192" mass="22146">MNKRILFPIFAALLFTACTSLNKSQMWFYNQDISKGLKPVASYQTNKDEFEKQYNANKAAWDKAFEFMKTQDLVTLAPGKYPIDGEEVFASITEIVDKPLKDTKWESHQKYIDLQYVIKGEEKIGIAPSAKAKIVNAYNPTKDVANYEIDKAFYAKATPKEFYLFFPSDAHRPNIKVNEEKVKKLVIKIRVK</sequence>
<feature type="signal peptide" evidence="1">
    <location>
        <begin position="1"/>
        <end position="23"/>
    </location>
</feature>
<keyword evidence="3" id="KW-1185">Reference proteome</keyword>
<organism evidence="2 3">
    <name type="scientific">Pedobacter cryophilus</name>
    <dbReference type="NCBI Taxonomy" id="2571271"/>
    <lineage>
        <taxon>Bacteria</taxon>
        <taxon>Pseudomonadati</taxon>
        <taxon>Bacteroidota</taxon>
        <taxon>Sphingobacteriia</taxon>
        <taxon>Sphingobacteriales</taxon>
        <taxon>Sphingobacteriaceae</taxon>
        <taxon>Pedobacter</taxon>
    </lineage>
</organism>
<dbReference type="PROSITE" id="PS51257">
    <property type="entry name" value="PROKAR_LIPOPROTEIN"/>
    <property type="match status" value="1"/>
</dbReference>
<dbReference type="Pfam" id="PF04074">
    <property type="entry name" value="DUF386"/>
    <property type="match status" value="1"/>
</dbReference>
<feature type="chain" id="PRO_5020453961" evidence="1">
    <location>
        <begin position="24"/>
        <end position="192"/>
    </location>
</feature>
<protein>
    <submittedName>
        <fullName evidence="2">DUF386 domain-containing protein</fullName>
    </submittedName>
</protein>
<gene>
    <name evidence="2" type="ORF">FA046_12830</name>
</gene>
<keyword evidence="1" id="KW-0732">Signal</keyword>
<accession>A0A4U1BVT6</accession>
<dbReference type="PANTHER" id="PTHR34986:SF1">
    <property type="entry name" value="PROTEIN YIAL"/>
    <property type="match status" value="1"/>
</dbReference>
<dbReference type="InterPro" id="IPR004375">
    <property type="entry name" value="NanQ/TabA/YiaL"/>
</dbReference>